<sequence length="103" mass="11133">MSSQPEVLSLINDGVIVNIGCRALIDEKELVKCLVRGEIRGAGLDVFENAPDVPQELCALENVVLSPHKLFTPESCKNAAENVIANLKAFFSNKPLLSPVTDD</sequence>
<gene>
    <name evidence="3" type="ORF">TorRG33x02_190080</name>
</gene>
<organism evidence="3 4">
    <name type="scientific">Trema orientale</name>
    <name type="common">Charcoal tree</name>
    <name type="synonym">Celtis orientalis</name>
    <dbReference type="NCBI Taxonomy" id="63057"/>
    <lineage>
        <taxon>Eukaryota</taxon>
        <taxon>Viridiplantae</taxon>
        <taxon>Streptophyta</taxon>
        <taxon>Embryophyta</taxon>
        <taxon>Tracheophyta</taxon>
        <taxon>Spermatophyta</taxon>
        <taxon>Magnoliopsida</taxon>
        <taxon>eudicotyledons</taxon>
        <taxon>Gunneridae</taxon>
        <taxon>Pentapetalae</taxon>
        <taxon>rosids</taxon>
        <taxon>fabids</taxon>
        <taxon>Rosales</taxon>
        <taxon>Cannabaceae</taxon>
        <taxon>Trema</taxon>
    </lineage>
</organism>
<dbReference type="GO" id="GO:0051287">
    <property type="term" value="F:NAD binding"/>
    <property type="evidence" value="ECO:0007669"/>
    <property type="project" value="InterPro"/>
</dbReference>
<dbReference type="SUPFAM" id="SSF51735">
    <property type="entry name" value="NAD(P)-binding Rossmann-fold domains"/>
    <property type="match status" value="1"/>
</dbReference>
<reference evidence="4" key="1">
    <citation type="submission" date="2016-06" db="EMBL/GenBank/DDBJ databases">
        <title>Parallel loss of symbiosis genes in relatives of nitrogen-fixing non-legume Parasponia.</title>
        <authorList>
            <person name="Van Velzen R."/>
            <person name="Holmer R."/>
            <person name="Bu F."/>
            <person name="Rutten L."/>
            <person name="Van Zeijl A."/>
            <person name="Liu W."/>
            <person name="Santuari L."/>
            <person name="Cao Q."/>
            <person name="Sharma T."/>
            <person name="Shen D."/>
            <person name="Roswanjaya Y."/>
            <person name="Wardhani T."/>
            <person name="Kalhor M.S."/>
            <person name="Jansen J."/>
            <person name="Van den Hoogen J."/>
            <person name="Gungor B."/>
            <person name="Hartog M."/>
            <person name="Hontelez J."/>
            <person name="Verver J."/>
            <person name="Yang W.-C."/>
            <person name="Schijlen E."/>
            <person name="Repin R."/>
            <person name="Schilthuizen M."/>
            <person name="Schranz E."/>
            <person name="Heidstra R."/>
            <person name="Miyata K."/>
            <person name="Fedorova E."/>
            <person name="Kohlen W."/>
            <person name="Bisseling T."/>
            <person name="Smit S."/>
            <person name="Geurts R."/>
        </authorList>
    </citation>
    <scope>NUCLEOTIDE SEQUENCE [LARGE SCALE GENOMIC DNA]</scope>
    <source>
        <strain evidence="4">cv. RG33-2</strain>
    </source>
</reference>
<dbReference type="OrthoDB" id="298012at2759"/>
<dbReference type="Pfam" id="PF02826">
    <property type="entry name" value="2-Hacid_dh_C"/>
    <property type="match status" value="1"/>
</dbReference>
<dbReference type="EMBL" id="JXTC01000151">
    <property type="protein sequence ID" value="PON85164.1"/>
    <property type="molecule type" value="Genomic_DNA"/>
</dbReference>
<dbReference type="AlphaFoldDB" id="A0A2P5EI28"/>
<dbReference type="InterPro" id="IPR050223">
    <property type="entry name" value="D-isomer_2-hydroxyacid_DH"/>
</dbReference>
<dbReference type="InterPro" id="IPR036291">
    <property type="entry name" value="NAD(P)-bd_dom_sf"/>
</dbReference>
<evidence type="ECO:0000259" key="2">
    <source>
        <dbReference type="Pfam" id="PF02826"/>
    </source>
</evidence>
<dbReference type="GO" id="GO:0030267">
    <property type="term" value="F:glyoxylate reductase (NADPH) activity"/>
    <property type="evidence" value="ECO:0007669"/>
    <property type="project" value="TreeGrafter"/>
</dbReference>
<dbReference type="InParanoid" id="A0A2P5EI28"/>
<name>A0A2P5EI28_TREOI</name>
<dbReference type="PANTHER" id="PTHR10996">
    <property type="entry name" value="2-HYDROXYACID DEHYDROGENASE-RELATED"/>
    <property type="match status" value="1"/>
</dbReference>
<dbReference type="GO" id="GO:0005829">
    <property type="term" value="C:cytosol"/>
    <property type="evidence" value="ECO:0007669"/>
    <property type="project" value="TreeGrafter"/>
</dbReference>
<dbReference type="GO" id="GO:0016618">
    <property type="term" value="F:hydroxypyruvate reductase [NAD(P)H] activity"/>
    <property type="evidence" value="ECO:0007669"/>
    <property type="project" value="TreeGrafter"/>
</dbReference>
<feature type="domain" description="D-isomer specific 2-hydroxyacid dehydrogenase NAD-binding" evidence="2">
    <location>
        <begin position="12"/>
        <end position="68"/>
    </location>
</feature>
<dbReference type="PANTHER" id="PTHR10996:SF179">
    <property type="entry name" value="D-ISOMER SPECIFIC 2-HYDROXYACID DEHYDROGENASE FAMILY PROTEIN-RELATED"/>
    <property type="match status" value="1"/>
</dbReference>
<dbReference type="Gene3D" id="3.40.50.720">
    <property type="entry name" value="NAD(P)-binding Rossmann-like Domain"/>
    <property type="match status" value="2"/>
</dbReference>
<protein>
    <submittedName>
        <fullName evidence="3">Erythronate-4-phosphate dehydrogenase</fullName>
    </submittedName>
</protein>
<evidence type="ECO:0000256" key="1">
    <source>
        <dbReference type="ARBA" id="ARBA00023002"/>
    </source>
</evidence>
<comment type="caution">
    <text evidence="3">The sequence shown here is derived from an EMBL/GenBank/DDBJ whole genome shotgun (WGS) entry which is preliminary data.</text>
</comment>
<evidence type="ECO:0000313" key="4">
    <source>
        <dbReference type="Proteomes" id="UP000237000"/>
    </source>
</evidence>
<keyword evidence="1" id="KW-0560">Oxidoreductase</keyword>
<proteinExistence type="predicted"/>
<accession>A0A2P5EI28</accession>
<dbReference type="Proteomes" id="UP000237000">
    <property type="component" value="Unassembled WGS sequence"/>
</dbReference>
<evidence type="ECO:0000313" key="3">
    <source>
        <dbReference type="EMBL" id="PON85164.1"/>
    </source>
</evidence>
<dbReference type="InterPro" id="IPR006140">
    <property type="entry name" value="D-isomer_DH_NAD-bd"/>
</dbReference>
<keyword evidence="4" id="KW-1185">Reference proteome</keyword>
<dbReference type="STRING" id="63057.A0A2P5EI28"/>